<dbReference type="GO" id="GO:0005886">
    <property type="term" value="C:plasma membrane"/>
    <property type="evidence" value="ECO:0007669"/>
    <property type="project" value="TreeGrafter"/>
</dbReference>
<proteinExistence type="inferred from homology"/>
<dbReference type="Gene3D" id="3.30.450.90">
    <property type="match status" value="1"/>
</dbReference>
<protein>
    <submittedName>
        <fullName evidence="5">General secretion pathway protein E</fullName>
    </submittedName>
</protein>
<dbReference type="Gene3D" id="3.40.50.300">
    <property type="entry name" value="P-loop containing nucleotide triphosphate hydrolases"/>
    <property type="match status" value="1"/>
</dbReference>
<dbReference type="EMBL" id="JAATJB010000009">
    <property type="protein sequence ID" value="NJB98570.1"/>
    <property type="molecule type" value="Genomic_DNA"/>
</dbReference>
<sequence length="388" mass="40312">MHIDVERHPAAGGAAPAAPQLEALLAEAARLEASHLHVEPGARGVEIAFRVSGLLHPFRELARADGDALIGQIAAAARLSPEQGRPQRGEMRWEGEVLDIFVLPVVHGQRVVVQRAPRQAGHRELEALGMSAALANHARTVLARAGLVLVAAPTGHGRSTTLQALLGLAASRTRPALAVASGAMPDMLGVTRADASTVVPAETLRAGIEQDLDILMVDSLEDRAAAAAAMQATQAGRLVLAGIDAQDSVAAIQQMRSWRVEAFHLASALSLVMAQRLVRRLCPECREPVQATGSVSALLGFDPGSIVYTAGGCVVCGGTGFAGQTGVFESIRGDATIRRLVNDGGDAAILARHAFISTPNLGSAARHLARTGVTTPEEAVKISRGQGA</sequence>
<evidence type="ECO:0000313" key="5">
    <source>
        <dbReference type="EMBL" id="NJB98570.1"/>
    </source>
</evidence>
<comment type="similarity">
    <text evidence="1">Belongs to the GSP E family.</text>
</comment>
<comment type="caution">
    <text evidence="5">The sequence shown here is derived from an EMBL/GenBank/DDBJ whole genome shotgun (WGS) entry which is preliminary data.</text>
</comment>
<dbReference type="InterPro" id="IPR027417">
    <property type="entry name" value="P-loop_NTPase"/>
</dbReference>
<dbReference type="Pfam" id="PF00437">
    <property type="entry name" value="T2SSE"/>
    <property type="match status" value="1"/>
</dbReference>
<reference evidence="5 6" key="1">
    <citation type="submission" date="2020-03" db="EMBL/GenBank/DDBJ databases">
        <title>Genomic Encyclopedia of Type Strains, Phase IV (KMG-IV): sequencing the most valuable type-strain genomes for metagenomic binning, comparative biology and taxonomic classification.</title>
        <authorList>
            <person name="Goeker M."/>
        </authorList>
    </citation>
    <scope>NUCLEOTIDE SEQUENCE [LARGE SCALE GENOMIC DNA]</scope>
    <source>
        <strain evidence="5 6">DSM 7225</strain>
    </source>
</reference>
<dbReference type="AlphaFoldDB" id="A0A7X5Y2J1"/>
<dbReference type="InterPro" id="IPR001482">
    <property type="entry name" value="T2SS/T4SS_dom"/>
</dbReference>
<keyword evidence="3" id="KW-0067">ATP-binding</keyword>
<organism evidence="5 6">
    <name type="scientific">Sphingomonas trueperi</name>
    <dbReference type="NCBI Taxonomy" id="53317"/>
    <lineage>
        <taxon>Bacteria</taxon>
        <taxon>Pseudomonadati</taxon>
        <taxon>Pseudomonadota</taxon>
        <taxon>Alphaproteobacteria</taxon>
        <taxon>Sphingomonadales</taxon>
        <taxon>Sphingomonadaceae</taxon>
        <taxon>Sphingomonas</taxon>
    </lineage>
</organism>
<dbReference type="GO" id="GO:0005524">
    <property type="term" value="F:ATP binding"/>
    <property type="evidence" value="ECO:0007669"/>
    <property type="project" value="UniProtKB-KW"/>
</dbReference>
<evidence type="ECO:0000256" key="3">
    <source>
        <dbReference type="ARBA" id="ARBA00022840"/>
    </source>
</evidence>
<dbReference type="SUPFAM" id="SSF52540">
    <property type="entry name" value="P-loop containing nucleoside triphosphate hydrolases"/>
    <property type="match status" value="1"/>
</dbReference>
<evidence type="ECO:0000256" key="1">
    <source>
        <dbReference type="ARBA" id="ARBA00006611"/>
    </source>
</evidence>
<evidence type="ECO:0000259" key="4">
    <source>
        <dbReference type="Pfam" id="PF00437"/>
    </source>
</evidence>
<dbReference type="PANTHER" id="PTHR30258:SF2">
    <property type="entry name" value="COMG OPERON PROTEIN 1"/>
    <property type="match status" value="1"/>
</dbReference>
<name>A0A7X5Y2J1_9SPHN</name>
<evidence type="ECO:0000256" key="2">
    <source>
        <dbReference type="ARBA" id="ARBA00022741"/>
    </source>
</evidence>
<keyword evidence="2" id="KW-0547">Nucleotide-binding</keyword>
<feature type="domain" description="Bacterial type II secretion system protein E" evidence="4">
    <location>
        <begin position="13"/>
        <end position="379"/>
    </location>
</feature>
<dbReference type="GO" id="GO:0016887">
    <property type="term" value="F:ATP hydrolysis activity"/>
    <property type="evidence" value="ECO:0007669"/>
    <property type="project" value="TreeGrafter"/>
</dbReference>
<dbReference type="PANTHER" id="PTHR30258">
    <property type="entry name" value="TYPE II SECRETION SYSTEM PROTEIN GSPE-RELATED"/>
    <property type="match status" value="1"/>
</dbReference>
<evidence type="ECO:0000313" key="6">
    <source>
        <dbReference type="Proteomes" id="UP000531251"/>
    </source>
</evidence>
<dbReference type="Proteomes" id="UP000531251">
    <property type="component" value="Unassembled WGS sequence"/>
</dbReference>
<keyword evidence="6" id="KW-1185">Reference proteome</keyword>
<accession>A0A7X5Y2J1</accession>
<gene>
    <name evidence="5" type="ORF">GGR89_002903</name>
</gene>